<keyword evidence="1" id="KW-1133">Transmembrane helix</keyword>
<feature type="transmembrane region" description="Helical" evidence="1">
    <location>
        <begin position="14"/>
        <end position="36"/>
    </location>
</feature>
<accession>A0A6C0KMJ8</accession>
<reference evidence="2" key="1">
    <citation type="journal article" date="2020" name="Nature">
        <title>Giant virus diversity and host interactions through global metagenomics.</title>
        <authorList>
            <person name="Schulz F."/>
            <person name="Roux S."/>
            <person name="Paez-Espino D."/>
            <person name="Jungbluth S."/>
            <person name="Walsh D.A."/>
            <person name="Denef V.J."/>
            <person name="McMahon K.D."/>
            <person name="Konstantinidis K.T."/>
            <person name="Eloe-Fadrosh E.A."/>
            <person name="Kyrpides N.C."/>
            <person name="Woyke T."/>
        </authorList>
    </citation>
    <scope>NUCLEOTIDE SEQUENCE</scope>
    <source>
        <strain evidence="2">GVMAG-S-3300013014-104</strain>
    </source>
</reference>
<dbReference type="EMBL" id="MN740946">
    <property type="protein sequence ID" value="QHU19252.1"/>
    <property type="molecule type" value="Genomic_DNA"/>
</dbReference>
<sequence length="173" mass="20925">MIFLFTNIYFIFNFIRMIFLFFYYIFIVLLITNALNLRSNKYIFYKEYAAIISLLPFVKLHDLIIIYDSKKQSKIITIDYTPKLHELSNLILGKDVPGYIRIKKLQSWDLETWYKTPSVSIKDIPDYKLRKTLNNVKNLWNKKDMNLYNNNCKHFTNFAIQYLLTLDTFEKKE</sequence>
<name>A0A6C0KMJ8_9ZZZZ</name>
<protein>
    <submittedName>
        <fullName evidence="2">Uncharacterized protein</fullName>
    </submittedName>
</protein>
<evidence type="ECO:0000313" key="2">
    <source>
        <dbReference type="EMBL" id="QHU19252.1"/>
    </source>
</evidence>
<keyword evidence="1" id="KW-0472">Membrane</keyword>
<organism evidence="2">
    <name type="scientific">viral metagenome</name>
    <dbReference type="NCBI Taxonomy" id="1070528"/>
    <lineage>
        <taxon>unclassified sequences</taxon>
        <taxon>metagenomes</taxon>
        <taxon>organismal metagenomes</taxon>
    </lineage>
</organism>
<dbReference type="AlphaFoldDB" id="A0A6C0KMJ8"/>
<evidence type="ECO:0000256" key="1">
    <source>
        <dbReference type="SAM" id="Phobius"/>
    </source>
</evidence>
<keyword evidence="1" id="KW-0812">Transmembrane</keyword>
<proteinExistence type="predicted"/>